<organism evidence="2 3">
    <name type="scientific">Botryotinia fuckeliana (strain T4)</name>
    <name type="common">Noble rot fungus</name>
    <name type="synonym">Botrytis cinerea</name>
    <dbReference type="NCBI Taxonomy" id="999810"/>
    <lineage>
        <taxon>Eukaryota</taxon>
        <taxon>Fungi</taxon>
        <taxon>Dikarya</taxon>
        <taxon>Ascomycota</taxon>
        <taxon>Pezizomycotina</taxon>
        <taxon>Leotiomycetes</taxon>
        <taxon>Helotiales</taxon>
        <taxon>Sclerotiniaceae</taxon>
        <taxon>Botrytis</taxon>
    </lineage>
</organism>
<name>G2Y219_BOTF4</name>
<evidence type="ECO:0000256" key="1">
    <source>
        <dbReference type="SAM" id="SignalP"/>
    </source>
</evidence>
<protein>
    <recommendedName>
        <fullName evidence="4">Secreted protein</fullName>
    </recommendedName>
</protein>
<keyword evidence="1" id="KW-0732">Signal</keyword>
<reference evidence="3" key="1">
    <citation type="journal article" date="2011" name="PLoS Genet.">
        <title>Genomic analysis of the necrotrophic fungal pathogens Sclerotinia sclerotiorum and Botrytis cinerea.</title>
        <authorList>
            <person name="Amselem J."/>
            <person name="Cuomo C.A."/>
            <person name="van Kan J.A."/>
            <person name="Viaud M."/>
            <person name="Benito E.P."/>
            <person name="Couloux A."/>
            <person name="Coutinho P.M."/>
            <person name="de Vries R.P."/>
            <person name="Dyer P.S."/>
            <person name="Fillinger S."/>
            <person name="Fournier E."/>
            <person name="Gout L."/>
            <person name="Hahn M."/>
            <person name="Kohn L."/>
            <person name="Lapalu N."/>
            <person name="Plummer K.M."/>
            <person name="Pradier J.M."/>
            <person name="Quevillon E."/>
            <person name="Sharon A."/>
            <person name="Simon A."/>
            <person name="ten Have A."/>
            <person name="Tudzynski B."/>
            <person name="Tudzynski P."/>
            <person name="Wincker P."/>
            <person name="Andrew M."/>
            <person name="Anthouard V."/>
            <person name="Beever R.E."/>
            <person name="Beffa R."/>
            <person name="Benoit I."/>
            <person name="Bouzid O."/>
            <person name="Brault B."/>
            <person name="Chen Z."/>
            <person name="Choquer M."/>
            <person name="Collemare J."/>
            <person name="Cotton P."/>
            <person name="Danchin E.G."/>
            <person name="Da Silva C."/>
            <person name="Gautier A."/>
            <person name="Giraud C."/>
            <person name="Giraud T."/>
            <person name="Gonzalez C."/>
            <person name="Grossetete S."/>
            <person name="Guldener U."/>
            <person name="Henrissat B."/>
            <person name="Howlett B.J."/>
            <person name="Kodira C."/>
            <person name="Kretschmer M."/>
            <person name="Lappartient A."/>
            <person name="Leroch M."/>
            <person name="Levis C."/>
            <person name="Mauceli E."/>
            <person name="Neuveglise C."/>
            <person name="Oeser B."/>
            <person name="Pearson M."/>
            <person name="Poulain J."/>
            <person name="Poussereau N."/>
            <person name="Quesneville H."/>
            <person name="Rascle C."/>
            <person name="Schumacher J."/>
            <person name="Segurens B."/>
            <person name="Sexton A."/>
            <person name="Silva E."/>
            <person name="Sirven C."/>
            <person name="Soanes D.M."/>
            <person name="Talbot N.J."/>
            <person name="Templeton M."/>
            <person name="Yandava C."/>
            <person name="Yarden O."/>
            <person name="Zeng Q."/>
            <person name="Rollins J.A."/>
            <person name="Lebrun M.H."/>
            <person name="Dickman M."/>
        </authorList>
    </citation>
    <scope>NUCLEOTIDE SEQUENCE [LARGE SCALE GENOMIC DNA]</scope>
    <source>
        <strain evidence="3">T4</strain>
    </source>
</reference>
<proteinExistence type="predicted"/>
<dbReference type="AlphaFoldDB" id="G2Y219"/>
<evidence type="ECO:0000313" key="2">
    <source>
        <dbReference type="EMBL" id="CCD46709.1"/>
    </source>
</evidence>
<gene>
    <name evidence="2" type="ORF">BofuT4_uP043200.1</name>
</gene>
<dbReference type="EMBL" id="FQ790282">
    <property type="protein sequence ID" value="CCD46709.1"/>
    <property type="molecule type" value="Genomic_DNA"/>
</dbReference>
<feature type="chain" id="PRO_5003440514" description="Secreted protein" evidence="1">
    <location>
        <begin position="28"/>
        <end position="72"/>
    </location>
</feature>
<evidence type="ECO:0000313" key="3">
    <source>
        <dbReference type="Proteomes" id="UP000008177"/>
    </source>
</evidence>
<dbReference type="HOGENOM" id="CLU_2721920_0_0_1"/>
<sequence length="72" mass="7963">MSSGLADSSSASLLIICSVLWNHLSEGHCIYLSFPRSCSKTCKEWIFGRELGILSLSVQRLVHAAELKAVRR</sequence>
<accession>G2Y219</accession>
<feature type="signal peptide" evidence="1">
    <location>
        <begin position="1"/>
        <end position="27"/>
    </location>
</feature>
<dbReference type="InParanoid" id="G2Y219"/>
<evidence type="ECO:0008006" key="4">
    <source>
        <dbReference type="Google" id="ProtNLM"/>
    </source>
</evidence>
<dbReference type="Proteomes" id="UP000008177">
    <property type="component" value="Unplaced contigs"/>
</dbReference>